<dbReference type="GO" id="GO:0055052">
    <property type="term" value="C:ATP-binding cassette (ABC) transporter complex, substrate-binding subunit-containing"/>
    <property type="evidence" value="ECO:0007669"/>
    <property type="project" value="TreeGrafter"/>
</dbReference>
<name>A0A336JQG3_9BRAD</name>
<dbReference type="RefSeq" id="WP_114357431.1">
    <property type="nucleotide sequence ID" value="NZ_QRDT01000006.1"/>
</dbReference>
<dbReference type="GO" id="GO:0042956">
    <property type="term" value="P:maltodextrin transmembrane transport"/>
    <property type="evidence" value="ECO:0007669"/>
    <property type="project" value="TreeGrafter"/>
</dbReference>
<evidence type="ECO:0000313" key="5">
    <source>
        <dbReference type="EMBL" id="RED37839.1"/>
    </source>
</evidence>
<protein>
    <submittedName>
        <fullName evidence="6">Carbohydrate ABC transporter substrate-binding protein (CUT1 family)</fullName>
    </submittedName>
</protein>
<evidence type="ECO:0000313" key="7">
    <source>
        <dbReference type="Proteomes" id="UP000252631"/>
    </source>
</evidence>
<dbReference type="GO" id="GO:0015768">
    <property type="term" value="P:maltose transport"/>
    <property type="evidence" value="ECO:0007669"/>
    <property type="project" value="TreeGrafter"/>
</dbReference>
<sequence length="420" mass="46182">MTYYLRNVSRVAAILLCVGLSNCDQDSHNGPAQLSVVVREGLEADGIRRVAEEWGKLRQVKVTVDALGRSTYDNLVQATLQSANPRYDVIFFPGTKVAEIAAKNGLSPITNWSPEADPDLLVYSKYNGKIYGLPCDISTFFTFYRSDIVATAPDTWDELEQMSANWKPSEKPRGARYGLAFAAQTGEELPKIFYPILWSYGGYVLRNGEVGIDANEAVIAAEQLKRLALSAGVPSEVQNWNALKILDEWRAGNIALSTPQWNALYPLLKEGSDSASRFLKIAPLPGVRQQDGSIRRTNFIHTWVLVKPKKDGRSSLANDFILYATGKDGAKLYAETARGNPARLSILSDPGLQSKRPEFQLMLASIQIAQAEPDVPYYSRLHEIVNAALSKIIAGSAEPRAALSEAAHSIRRILAEGTPK</sequence>
<proteinExistence type="inferred from homology"/>
<dbReference type="SUPFAM" id="SSF53850">
    <property type="entry name" value="Periplasmic binding protein-like II"/>
    <property type="match status" value="1"/>
</dbReference>
<dbReference type="PANTHER" id="PTHR30061">
    <property type="entry name" value="MALTOSE-BINDING PERIPLASMIC PROTEIN"/>
    <property type="match status" value="1"/>
</dbReference>
<dbReference type="GO" id="GO:1901982">
    <property type="term" value="F:maltose binding"/>
    <property type="evidence" value="ECO:0007669"/>
    <property type="project" value="TreeGrafter"/>
</dbReference>
<dbReference type="EMBL" id="QRDT01000006">
    <property type="protein sequence ID" value="RED37839.1"/>
    <property type="molecule type" value="Genomic_DNA"/>
</dbReference>
<dbReference type="EMBL" id="UFQQ01000006">
    <property type="protein sequence ID" value="SSW90339.1"/>
    <property type="molecule type" value="Genomic_DNA"/>
</dbReference>
<dbReference type="Proteomes" id="UP000252631">
    <property type="component" value="Unassembled WGS sequence"/>
</dbReference>
<dbReference type="Proteomes" id="UP000256343">
    <property type="component" value="Unassembled WGS sequence"/>
</dbReference>
<reference evidence="6 7" key="1">
    <citation type="submission" date="2017-08" db="EMBL/GenBank/DDBJ databases">
        <authorList>
            <person name="de Groot N.N."/>
        </authorList>
    </citation>
    <scope>NUCLEOTIDE SEQUENCE [LARGE SCALE GENOMIC DNA]</scope>
    <source>
        <strain evidence="6 7">JA575</strain>
    </source>
</reference>
<comment type="similarity">
    <text evidence="1">Belongs to the bacterial solute-binding protein 1 family.</text>
</comment>
<dbReference type="AlphaFoldDB" id="A0A336JQG3"/>
<keyword evidence="8" id="KW-1185">Reference proteome</keyword>
<evidence type="ECO:0000256" key="4">
    <source>
        <dbReference type="ARBA" id="ARBA00022764"/>
    </source>
</evidence>
<evidence type="ECO:0000313" key="8">
    <source>
        <dbReference type="Proteomes" id="UP000256343"/>
    </source>
</evidence>
<gene>
    <name evidence="5" type="ORF">BJ125_106164</name>
    <name evidence="6" type="ORF">SAMN05892882_106164</name>
</gene>
<evidence type="ECO:0000313" key="6">
    <source>
        <dbReference type="EMBL" id="SSW90339.1"/>
    </source>
</evidence>
<evidence type="ECO:0000256" key="1">
    <source>
        <dbReference type="ARBA" id="ARBA00008520"/>
    </source>
</evidence>
<accession>A0A336JQG3</accession>
<dbReference type="OrthoDB" id="9795569at2"/>
<evidence type="ECO:0000256" key="2">
    <source>
        <dbReference type="ARBA" id="ARBA00022448"/>
    </source>
</evidence>
<dbReference type="PANTHER" id="PTHR30061:SF50">
    <property type="entry name" value="MALTOSE_MALTODEXTRIN-BINDING PERIPLASMIC PROTEIN"/>
    <property type="match status" value="1"/>
</dbReference>
<keyword evidence="4" id="KW-0574">Periplasm</keyword>
<dbReference type="Gene3D" id="3.40.190.10">
    <property type="entry name" value="Periplasmic binding protein-like II"/>
    <property type="match status" value="2"/>
</dbReference>
<keyword evidence="2" id="KW-0813">Transport</keyword>
<keyword evidence="3" id="KW-0732">Signal</keyword>
<dbReference type="Pfam" id="PF13416">
    <property type="entry name" value="SBP_bac_8"/>
    <property type="match status" value="1"/>
</dbReference>
<dbReference type="InterPro" id="IPR006059">
    <property type="entry name" value="SBP"/>
</dbReference>
<evidence type="ECO:0000256" key="3">
    <source>
        <dbReference type="ARBA" id="ARBA00022729"/>
    </source>
</evidence>
<reference evidence="5 8" key="2">
    <citation type="submission" date="2018-07" db="EMBL/GenBank/DDBJ databases">
        <title>Genomic Encyclopedia of Archaeal and Bacterial Type Strains, Phase II (KMG-II): from individual species to whole genera.</title>
        <authorList>
            <person name="Goeker M."/>
        </authorList>
    </citation>
    <scope>NUCLEOTIDE SEQUENCE [LARGE SCALE GENOMIC DNA]</scope>
    <source>
        <strain evidence="5 8">JA575</strain>
    </source>
</reference>
<organism evidence="6 7">
    <name type="scientific">Rhodopseudomonas pentothenatexigens</name>
    <dbReference type="NCBI Taxonomy" id="999699"/>
    <lineage>
        <taxon>Bacteria</taxon>
        <taxon>Pseudomonadati</taxon>
        <taxon>Pseudomonadota</taxon>
        <taxon>Alphaproteobacteria</taxon>
        <taxon>Hyphomicrobiales</taxon>
        <taxon>Nitrobacteraceae</taxon>
        <taxon>Rhodopseudomonas</taxon>
    </lineage>
</organism>